<feature type="compositionally biased region" description="Low complexity" evidence="1">
    <location>
        <begin position="120"/>
        <end position="137"/>
    </location>
</feature>
<dbReference type="AlphaFoldDB" id="A0A9P6CTH3"/>
<dbReference type="SUPFAM" id="SSF55658">
    <property type="entry name" value="L9 N-domain-like"/>
    <property type="match status" value="1"/>
</dbReference>
<feature type="compositionally biased region" description="Polar residues" evidence="1">
    <location>
        <begin position="157"/>
        <end position="172"/>
    </location>
</feature>
<dbReference type="OrthoDB" id="3270804at2759"/>
<keyword evidence="4" id="KW-1185">Reference proteome</keyword>
<feature type="region of interest" description="Disordered" evidence="1">
    <location>
        <begin position="120"/>
        <end position="172"/>
    </location>
</feature>
<dbReference type="Gene3D" id="3.40.970.10">
    <property type="entry name" value="Ribonuclease H1, N-terminal domain"/>
    <property type="match status" value="1"/>
</dbReference>
<evidence type="ECO:0000313" key="3">
    <source>
        <dbReference type="EMBL" id="KAF9471593.1"/>
    </source>
</evidence>
<dbReference type="Proteomes" id="UP000807469">
    <property type="component" value="Unassembled WGS sequence"/>
</dbReference>
<dbReference type="Pfam" id="PF01693">
    <property type="entry name" value="Cauli_VI"/>
    <property type="match status" value="1"/>
</dbReference>
<feature type="domain" description="Ribonuclease H1 N-terminal" evidence="2">
    <location>
        <begin position="5"/>
        <end position="46"/>
    </location>
</feature>
<evidence type="ECO:0000256" key="1">
    <source>
        <dbReference type="SAM" id="MobiDB-lite"/>
    </source>
</evidence>
<gene>
    <name evidence="3" type="ORF">BDN70DRAFT_556339</name>
</gene>
<name>A0A9P6CTH3_9AGAR</name>
<accession>A0A9P6CTH3</accession>
<dbReference type="InterPro" id="IPR011320">
    <property type="entry name" value="RNase_H1_N"/>
</dbReference>
<proteinExistence type="predicted"/>
<feature type="region of interest" description="Disordered" evidence="1">
    <location>
        <begin position="218"/>
        <end position="250"/>
    </location>
</feature>
<sequence length="319" mass="35354">MAKRKWYVVTIGRKIGVFSTWLEVCPLVQGVSGASHQSFSSEAEAYRMFAVEQAKGNTKIVDQPEDELMENSARRTDSYEPMRVNVSAPPGSPAELTIVHQEHQYEEPSRKFKVPVQVRPVHSPVPSPVSRSASEPSPKTRRMEILNSFFKQEKQEPSSPTRCTQISTPKSGSAILSSPQVIVKTPSWVPSYPKALPESQVLSPLDNPKLLLHSFKDSRHASPTQSVRSHHKAGEPHSATTPESSIYVPSPLRPATTTEYMHDVDPRSPIVMPSQTETMSMNSLSFARLSPSVRQSELPANYSHTDMSMLFRPNPAIAG</sequence>
<evidence type="ECO:0000313" key="4">
    <source>
        <dbReference type="Proteomes" id="UP000807469"/>
    </source>
</evidence>
<comment type="caution">
    <text evidence="3">The sequence shown here is derived from an EMBL/GenBank/DDBJ whole genome shotgun (WGS) entry which is preliminary data.</text>
</comment>
<protein>
    <recommendedName>
        <fullName evidence="2">Ribonuclease H1 N-terminal domain-containing protein</fullName>
    </recommendedName>
</protein>
<dbReference type="InterPro" id="IPR037056">
    <property type="entry name" value="RNase_H1_N_sf"/>
</dbReference>
<reference evidence="3" key="1">
    <citation type="submission" date="2020-11" db="EMBL/GenBank/DDBJ databases">
        <authorList>
            <consortium name="DOE Joint Genome Institute"/>
            <person name="Ahrendt S."/>
            <person name="Riley R."/>
            <person name="Andreopoulos W."/>
            <person name="Labutti K."/>
            <person name="Pangilinan J."/>
            <person name="Ruiz-Duenas F.J."/>
            <person name="Barrasa J.M."/>
            <person name="Sanchez-Garcia M."/>
            <person name="Camarero S."/>
            <person name="Miyauchi S."/>
            <person name="Serrano A."/>
            <person name="Linde D."/>
            <person name="Babiker R."/>
            <person name="Drula E."/>
            <person name="Ayuso-Fernandez I."/>
            <person name="Pacheco R."/>
            <person name="Padilla G."/>
            <person name="Ferreira P."/>
            <person name="Barriuso J."/>
            <person name="Kellner H."/>
            <person name="Castanera R."/>
            <person name="Alfaro M."/>
            <person name="Ramirez L."/>
            <person name="Pisabarro A.G."/>
            <person name="Kuo A."/>
            <person name="Tritt A."/>
            <person name="Lipzen A."/>
            <person name="He G."/>
            <person name="Yan M."/>
            <person name="Ng V."/>
            <person name="Cullen D."/>
            <person name="Martin F."/>
            <person name="Rosso M.-N."/>
            <person name="Henrissat B."/>
            <person name="Hibbett D."/>
            <person name="Martinez A.T."/>
            <person name="Grigoriev I.V."/>
        </authorList>
    </citation>
    <scope>NUCLEOTIDE SEQUENCE</scope>
    <source>
        <strain evidence="3">CIRM-BRFM 674</strain>
    </source>
</reference>
<organism evidence="3 4">
    <name type="scientific">Pholiota conissans</name>
    <dbReference type="NCBI Taxonomy" id="109636"/>
    <lineage>
        <taxon>Eukaryota</taxon>
        <taxon>Fungi</taxon>
        <taxon>Dikarya</taxon>
        <taxon>Basidiomycota</taxon>
        <taxon>Agaricomycotina</taxon>
        <taxon>Agaricomycetes</taxon>
        <taxon>Agaricomycetidae</taxon>
        <taxon>Agaricales</taxon>
        <taxon>Agaricineae</taxon>
        <taxon>Strophariaceae</taxon>
        <taxon>Pholiota</taxon>
    </lineage>
</organism>
<evidence type="ECO:0000259" key="2">
    <source>
        <dbReference type="Pfam" id="PF01693"/>
    </source>
</evidence>
<dbReference type="EMBL" id="MU155655">
    <property type="protein sequence ID" value="KAF9471593.1"/>
    <property type="molecule type" value="Genomic_DNA"/>
</dbReference>
<dbReference type="InterPro" id="IPR009027">
    <property type="entry name" value="Ribosomal_bL9/RNase_H1_N"/>
</dbReference>